<accession>A0A5N6KF28</accession>
<organism evidence="1 2">
    <name type="scientific">Monilinia laxa</name>
    <name type="common">Brown rot fungus</name>
    <name type="synonym">Sclerotinia laxa</name>
    <dbReference type="NCBI Taxonomy" id="61186"/>
    <lineage>
        <taxon>Eukaryota</taxon>
        <taxon>Fungi</taxon>
        <taxon>Dikarya</taxon>
        <taxon>Ascomycota</taxon>
        <taxon>Pezizomycotina</taxon>
        <taxon>Leotiomycetes</taxon>
        <taxon>Helotiales</taxon>
        <taxon>Sclerotiniaceae</taxon>
        <taxon>Monilinia</taxon>
    </lineage>
</organism>
<name>A0A5N6KF28_MONLA</name>
<dbReference type="EMBL" id="VIGI01000003">
    <property type="protein sequence ID" value="KAB8302278.1"/>
    <property type="molecule type" value="Genomic_DNA"/>
</dbReference>
<comment type="caution">
    <text evidence="1">The sequence shown here is derived from an EMBL/GenBank/DDBJ whole genome shotgun (WGS) entry which is preliminary data.</text>
</comment>
<keyword evidence="2" id="KW-1185">Reference proteome</keyword>
<evidence type="ECO:0000313" key="1">
    <source>
        <dbReference type="EMBL" id="KAB8302278.1"/>
    </source>
</evidence>
<evidence type="ECO:0000313" key="2">
    <source>
        <dbReference type="Proteomes" id="UP000326757"/>
    </source>
</evidence>
<reference evidence="1 2" key="1">
    <citation type="submission" date="2019-06" db="EMBL/GenBank/DDBJ databases">
        <title>Genome Sequence of the Brown Rot Fungal Pathogen Monilinia laxa.</title>
        <authorList>
            <person name="De Miccolis Angelini R.M."/>
            <person name="Landi L."/>
            <person name="Abate D."/>
            <person name="Pollastro S."/>
            <person name="Romanazzi G."/>
            <person name="Faretra F."/>
        </authorList>
    </citation>
    <scope>NUCLEOTIDE SEQUENCE [LARGE SCALE GENOMIC DNA]</scope>
    <source>
        <strain evidence="1 2">Mlax316</strain>
    </source>
</reference>
<protein>
    <submittedName>
        <fullName evidence="1">Uncharacterized protein</fullName>
    </submittedName>
</protein>
<sequence>MILRSAVTYTMPMTKPSQNLNDEKLLKQLVLDFPTSRADFARTRRSLNITNIIIDLVSMLQERGEAMQSNIS</sequence>
<dbReference type="AlphaFoldDB" id="A0A5N6KF28"/>
<dbReference type="Proteomes" id="UP000326757">
    <property type="component" value="Unassembled WGS sequence"/>
</dbReference>
<gene>
    <name evidence="1" type="ORF">EYC80_005718</name>
</gene>
<proteinExistence type="predicted"/>